<dbReference type="PROSITE" id="PS51832">
    <property type="entry name" value="HD_GYP"/>
    <property type="match status" value="1"/>
</dbReference>
<dbReference type="GO" id="GO:0008081">
    <property type="term" value="F:phosphoric diester hydrolase activity"/>
    <property type="evidence" value="ECO:0007669"/>
    <property type="project" value="UniProtKB-ARBA"/>
</dbReference>
<dbReference type="InterPro" id="IPR037522">
    <property type="entry name" value="HD_GYP_dom"/>
</dbReference>
<reference evidence="3" key="1">
    <citation type="submission" date="2021-04" db="EMBL/GenBank/DDBJ databases">
        <authorList>
            <person name="Zhang D.-C."/>
        </authorList>
    </citation>
    <scope>NUCLEOTIDE SEQUENCE</scope>
    <source>
        <strain evidence="3">CGMCC 1.15697</strain>
    </source>
</reference>
<dbReference type="SUPFAM" id="SSF109604">
    <property type="entry name" value="HD-domain/PDEase-like"/>
    <property type="match status" value="2"/>
</dbReference>
<feature type="compositionally biased region" description="Basic and acidic residues" evidence="1">
    <location>
        <begin position="1"/>
        <end position="18"/>
    </location>
</feature>
<dbReference type="Pfam" id="PF01590">
    <property type="entry name" value="GAF"/>
    <property type="match status" value="1"/>
</dbReference>
<dbReference type="InterPro" id="IPR003607">
    <property type="entry name" value="HD/PDEase_dom"/>
</dbReference>
<evidence type="ECO:0000256" key="1">
    <source>
        <dbReference type="SAM" id="MobiDB-lite"/>
    </source>
</evidence>
<dbReference type="AlphaFoldDB" id="A0A8J7V418"/>
<dbReference type="Proteomes" id="UP000672602">
    <property type="component" value="Unassembled WGS sequence"/>
</dbReference>
<organism evidence="3 4">
    <name type="scientific">Marivibrio halodurans</name>
    <dbReference type="NCBI Taxonomy" id="2039722"/>
    <lineage>
        <taxon>Bacteria</taxon>
        <taxon>Pseudomonadati</taxon>
        <taxon>Pseudomonadota</taxon>
        <taxon>Alphaproteobacteria</taxon>
        <taxon>Rhodospirillales</taxon>
        <taxon>Rhodospirillaceae</taxon>
        <taxon>Marivibrio</taxon>
    </lineage>
</organism>
<dbReference type="Gene3D" id="3.30.450.40">
    <property type="match status" value="1"/>
</dbReference>
<dbReference type="Pfam" id="PF13487">
    <property type="entry name" value="HD_5"/>
    <property type="match status" value="1"/>
</dbReference>
<dbReference type="SUPFAM" id="SSF55781">
    <property type="entry name" value="GAF domain-like"/>
    <property type="match status" value="1"/>
</dbReference>
<evidence type="ECO:0000259" key="2">
    <source>
        <dbReference type="PROSITE" id="PS51832"/>
    </source>
</evidence>
<dbReference type="SMART" id="SM00471">
    <property type="entry name" value="HDc"/>
    <property type="match status" value="1"/>
</dbReference>
<dbReference type="InterPro" id="IPR029016">
    <property type="entry name" value="GAF-like_dom_sf"/>
</dbReference>
<comment type="caution">
    <text evidence="3">The sequence shown here is derived from an EMBL/GenBank/DDBJ whole genome shotgun (WGS) entry which is preliminary data.</text>
</comment>
<dbReference type="SMART" id="SM00065">
    <property type="entry name" value="GAF"/>
    <property type="match status" value="1"/>
</dbReference>
<dbReference type="InterPro" id="IPR003018">
    <property type="entry name" value="GAF"/>
</dbReference>
<feature type="region of interest" description="Disordered" evidence="1">
    <location>
        <begin position="1"/>
        <end position="21"/>
    </location>
</feature>
<name>A0A8J7V418_9PROT</name>
<gene>
    <name evidence="3" type="ORF">KAJ83_09330</name>
</gene>
<dbReference type="CDD" id="cd00077">
    <property type="entry name" value="HDc"/>
    <property type="match status" value="1"/>
</dbReference>
<protein>
    <submittedName>
        <fullName evidence="3">GAF domain-containing protein</fullName>
    </submittedName>
</protein>
<proteinExistence type="predicted"/>
<accession>A0A8J7V418</accession>
<dbReference type="EMBL" id="JAGMWN010000004">
    <property type="protein sequence ID" value="MBP5857209.1"/>
    <property type="molecule type" value="Genomic_DNA"/>
</dbReference>
<dbReference type="Gene3D" id="1.10.3210.10">
    <property type="entry name" value="Hypothetical protein af1432"/>
    <property type="match status" value="2"/>
</dbReference>
<sequence length="593" mass="66663">MAVDRRYTERESPSDRRVSTVGRRHGEHMFHRLVDLGIALSAERDHEKLMEMILLEAKEIYRADGGTLYLVTDDEQGLSFQIMRNDSLDIAMGGTTGKSIPFPPVPLYRDGAANMNNVASAVYHNRAPSNIEDAYEEKSYDFSGTKKFDETTGYRSKSFLTVPMINTEGEVTGVLQLINARDDGDGTVPFQPALQPMIEALTSQAAVALENQLLIQQQRKLWDSLIEMIAASIDDKSPYTGGHCQRVPVITKLLTQAACDSTDGMFAEFTLNSDEWYELHVAAWLHDCGKVTTPEYVVDKASKLETIYNRIHEIRTRFEVLRRDAEIECLKAKLDGSDPAEADRVFARKVAELEEEYAFVADANVGGEFMNDADVDRLKAIGGRTWTRHFDKARGLSPVEAMRAKANPPAKPPVEEPLLGDLPEHIVGKYNQGELYNLGIRRGTLTAEERETINDHIVVTLKMLESLPFPKKMRRVPEYAGGHHEKMDGTGYPRGLVKEDMSIPARIMAIADIFEALTAADRPYKKAKTVSESLKIMSFMVKDRHIDPDLFALFLRSNVWKDYADQYLEPFQIDPVDIHDYLPAAELLTEKAG</sequence>
<keyword evidence="4" id="KW-1185">Reference proteome</keyword>
<evidence type="ECO:0000313" key="3">
    <source>
        <dbReference type="EMBL" id="MBP5857209.1"/>
    </source>
</evidence>
<feature type="domain" description="HD-GYP" evidence="2">
    <location>
        <begin position="367"/>
        <end position="570"/>
    </location>
</feature>
<dbReference type="PANTHER" id="PTHR43155">
    <property type="entry name" value="CYCLIC DI-GMP PHOSPHODIESTERASE PA4108-RELATED"/>
    <property type="match status" value="1"/>
</dbReference>
<dbReference type="PANTHER" id="PTHR43155:SF2">
    <property type="entry name" value="CYCLIC DI-GMP PHOSPHODIESTERASE PA4108"/>
    <property type="match status" value="1"/>
</dbReference>
<evidence type="ECO:0000313" key="4">
    <source>
        <dbReference type="Proteomes" id="UP000672602"/>
    </source>
</evidence>